<reference evidence="1 2" key="1">
    <citation type="submission" date="2016-04" db="EMBL/GenBank/DDBJ databases">
        <title>A degradative enzymes factory behind the ericoid mycorrhizal symbiosis.</title>
        <authorList>
            <consortium name="DOE Joint Genome Institute"/>
            <person name="Martino E."/>
            <person name="Morin E."/>
            <person name="Grelet G."/>
            <person name="Kuo A."/>
            <person name="Kohler A."/>
            <person name="Daghino S."/>
            <person name="Barry K."/>
            <person name="Choi C."/>
            <person name="Cichocki N."/>
            <person name="Clum A."/>
            <person name="Copeland A."/>
            <person name="Hainaut M."/>
            <person name="Haridas S."/>
            <person name="Labutti K."/>
            <person name="Lindquist E."/>
            <person name="Lipzen A."/>
            <person name="Khouja H.-R."/>
            <person name="Murat C."/>
            <person name="Ohm R."/>
            <person name="Olson A."/>
            <person name="Spatafora J."/>
            <person name="Veneault-Fourrey C."/>
            <person name="Henrissat B."/>
            <person name="Grigoriev I."/>
            <person name="Martin F."/>
            <person name="Perotto S."/>
        </authorList>
    </citation>
    <scope>NUCLEOTIDE SEQUENCE [LARGE SCALE GENOMIC DNA]</scope>
    <source>
        <strain evidence="1 2">E</strain>
    </source>
</reference>
<dbReference type="EMBL" id="KZ613769">
    <property type="protein sequence ID" value="PMD64201.1"/>
    <property type="molecule type" value="Genomic_DNA"/>
</dbReference>
<dbReference type="AlphaFoldDB" id="A0A2J6TMF4"/>
<feature type="non-terminal residue" evidence="1">
    <location>
        <position position="71"/>
    </location>
</feature>
<sequence>RTIVSHAPASLRAALCLEITRFFTCRPLYTALCARTCYNCGKFGAYLYVPTCSRVCFRCFTEEQKFLPMTK</sequence>
<accession>A0A2J6TMF4</accession>
<proteinExistence type="predicted"/>
<keyword evidence="2" id="KW-1185">Reference proteome</keyword>
<dbReference type="STRING" id="1095630.A0A2J6TMF4"/>
<organism evidence="1 2">
    <name type="scientific">Hyaloscypha bicolor E</name>
    <dbReference type="NCBI Taxonomy" id="1095630"/>
    <lineage>
        <taxon>Eukaryota</taxon>
        <taxon>Fungi</taxon>
        <taxon>Dikarya</taxon>
        <taxon>Ascomycota</taxon>
        <taxon>Pezizomycotina</taxon>
        <taxon>Leotiomycetes</taxon>
        <taxon>Helotiales</taxon>
        <taxon>Hyaloscyphaceae</taxon>
        <taxon>Hyaloscypha</taxon>
        <taxon>Hyaloscypha bicolor</taxon>
    </lineage>
</organism>
<evidence type="ECO:0000313" key="2">
    <source>
        <dbReference type="Proteomes" id="UP000235371"/>
    </source>
</evidence>
<name>A0A2J6TMF4_9HELO</name>
<dbReference type="GeneID" id="36581357"/>
<dbReference type="Proteomes" id="UP000235371">
    <property type="component" value="Unassembled WGS sequence"/>
</dbReference>
<evidence type="ECO:0000313" key="1">
    <source>
        <dbReference type="EMBL" id="PMD64201.1"/>
    </source>
</evidence>
<feature type="non-terminal residue" evidence="1">
    <location>
        <position position="1"/>
    </location>
</feature>
<dbReference type="OrthoDB" id="2687876at2759"/>
<dbReference type="InParanoid" id="A0A2J6TMF4"/>
<gene>
    <name evidence="1" type="ORF">K444DRAFT_496219</name>
</gene>
<dbReference type="RefSeq" id="XP_024741105.1">
    <property type="nucleotide sequence ID" value="XM_024873277.1"/>
</dbReference>
<protein>
    <submittedName>
        <fullName evidence="1">Uncharacterized protein</fullName>
    </submittedName>
</protein>